<evidence type="ECO:0008006" key="4">
    <source>
        <dbReference type="Google" id="ProtNLM"/>
    </source>
</evidence>
<evidence type="ECO:0000313" key="3">
    <source>
        <dbReference type="Proteomes" id="UP000249065"/>
    </source>
</evidence>
<dbReference type="InterPro" id="IPR009325">
    <property type="entry name" value="DUF983"/>
</dbReference>
<dbReference type="Proteomes" id="UP000249065">
    <property type="component" value="Unassembled WGS sequence"/>
</dbReference>
<sequence length="152" mass="16821">MRWTPEGIPPPHPATQETPPLLLALRRGLMNRCPFCGIGRVFAGYLRVVPECSHCHAPLGLLRADDAPPYFTIFLAGHLLVPCVLWVEKTYQPPMWLHMVVWLPLFAVICTLMLRPIKGAVVGWMSTLGFVAAEQEAALPPPARDRLGSPHA</sequence>
<reference evidence="3" key="1">
    <citation type="submission" date="2018-06" db="EMBL/GenBank/DDBJ databases">
        <authorList>
            <person name="Khan S.A."/>
        </authorList>
    </citation>
    <scope>NUCLEOTIDE SEQUENCE [LARGE SCALE GENOMIC DNA]</scope>
    <source>
        <strain evidence="3">DB-1506</strain>
    </source>
</reference>
<dbReference type="Pfam" id="PF06170">
    <property type="entry name" value="DUF983"/>
    <property type="match status" value="1"/>
</dbReference>
<accession>A0A327M6Q6</accession>
<dbReference type="OrthoDB" id="9799456at2"/>
<keyword evidence="1" id="KW-1133">Transmembrane helix</keyword>
<feature type="transmembrane region" description="Helical" evidence="1">
    <location>
        <begin position="67"/>
        <end position="87"/>
    </location>
</feature>
<name>A0A327M6Q6_9PROT</name>
<organism evidence="2 3">
    <name type="scientific">Roseicella frigidaeris</name>
    <dbReference type="NCBI Taxonomy" id="2230885"/>
    <lineage>
        <taxon>Bacteria</taxon>
        <taxon>Pseudomonadati</taxon>
        <taxon>Pseudomonadota</taxon>
        <taxon>Alphaproteobacteria</taxon>
        <taxon>Acetobacterales</taxon>
        <taxon>Roseomonadaceae</taxon>
        <taxon>Roseicella</taxon>
    </lineage>
</organism>
<dbReference type="RefSeq" id="WP_111470980.1">
    <property type="nucleotide sequence ID" value="NZ_QLIX01000013.1"/>
</dbReference>
<protein>
    <recommendedName>
        <fullName evidence="4">DUF983 domain-containing protein</fullName>
    </recommendedName>
</protein>
<gene>
    <name evidence="2" type="ORF">DOO78_16580</name>
</gene>
<keyword evidence="3" id="KW-1185">Reference proteome</keyword>
<evidence type="ECO:0000256" key="1">
    <source>
        <dbReference type="SAM" id="Phobius"/>
    </source>
</evidence>
<dbReference type="AlphaFoldDB" id="A0A327M6Q6"/>
<keyword evidence="1" id="KW-0472">Membrane</keyword>
<evidence type="ECO:0000313" key="2">
    <source>
        <dbReference type="EMBL" id="RAI57863.1"/>
    </source>
</evidence>
<proteinExistence type="predicted"/>
<feature type="transmembrane region" description="Helical" evidence="1">
    <location>
        <begin position="99"/>
        <end position="117"/>
    </location>
</feature>
<dbReference type="EMBL" id="QLIX01000013">
    <property type="protein sequence ID" value="RAI57863.1"/>
    <property type="molecule type" value="Genomic_DNA"/>
</dbReference>
<comment type="caution">
    <text evidence="2">The sequence shown here is derived from an EMBL/GenBank/DDBJ whole genome shotgun (WGS) entry which is preliminary data.</text>
</comment>
<keyword evidence="1" id="KW-0812">Transmembrane</keyword>